<dbReference type="PANTHER" id="PTHR34473:SF3">
    <property type="entry name" value="TRANSMEMBRANE PROTEIN-RELATED"/>
    <property type="match status" value="1"/>
</dbReference>
<sequence length="171" mass="18990">MSEPQPVPAGHLTLRPPRHRVERRAILWWTTQAASTVIVGIVGLALAAWWIEPARFWFALALIIAAVLGLCYVAVMPQWRYRVHRYETTDDAVYTAAGWINQEWRVAPLSRIQTVDTQRGPLQQLFRLSSVTVTTASAAGPLTIEGLDQHVATEVVEHLTAVTQATRGDAT</sequence>
<accession>A0A368VR25</accession>
<proteinExistence type="predicted"/>
<keyword evidence="1" id="KW-0812">Transmembrane</keyword>
<feature type="transmembrane region" description="Helical" evidence="1">
    <location>
        <begin position="25"/>
        <end position="50"/>
    </location>
</feature>
<dbReference type="PANTHER" id="PTHR34473">
    <property type="entry name" value="UPF0699 TRANSMEMBRANE PROTEIN YDBS"/>
    <property type="match status" value="1"/>
</dbReference>
<dbReference type="RefSeq" id="WP_246195510.1">
    <property type="nucleotide sequence ID" value="NZ_QPJC01000008.1"/>
</dbReference>
<organism evidence="3 4">
    <name type="scientific">Halopolyspora algeriensis</name>
    <dbReference type="NCBI Taxonomy" id="1500506"/>
    <lineage>
        <taxon>Bacteria</taxon>
        <taxon>Bacillati</taxon>
        <taxon>Actinomycetota</taxon>
        <taxon>Actinomycetes</taxon>
        <taxon>Actinomycetes incertae sedis</taxon>
        <taxon>Halopolyspora</taxon>
    </lineage>
</organism>
<evidence type="ECO:0000313" key="4">
    <source>
        <dbReference type="Proteomes" id="UP000253495"/>
    </source>
</evidence>
<keyword evidence="4" id="KW-1185">Reference proteome</keyword>
<evidence type="ECO:0000256" key="1">
    <source>
        <dbReference type="SAM" id="Phobius"/>
    </source>
</evidence>
<dbReference type="EMBL" id="QPJC01000008">
    <property type="protein sequence ID" value="RCW42917.1"/>
    <property type="molecule type" value="Genomic_DNA"/>
</dbReference>
<keyword evidence="1" id="KW-1133">Transmembrane helix</keyword>
<dbReference type="Proteomes" id="UP000253495">
    <property type="component" value="Unassembled WGS sequence"/>
</dbReference>
<gene>
    <name evidence="3" type="ORF">DFQ14_108177</name>
</gene>
<protein>
    <recommendedName>
        <fullName evidence="2">YdbS-like PH domain-containing protein</fullName>
    </recommendedName>
</protein>
<evidence type="ECO:0000259" key="2">
    <source>
        <dbReference type="Pfam" id="PF03703"/>
    </source>
</evidence>
<feature type="domain" description="YdbS-like PH" evidence="2">
    <location>
        <begin position="81"/>
        <end position="159"/>
    </location>
</feature>
<reference evidence="3 4" key="1">
    <citation type="submission" date="2018-07" db="EMBL/GenBank/DDBJ databases">
        <title>Genomic Encyclopedia of Type Strains, Phase III (KMG-III): the genomes of soil and plant-associated and newly described type strains.</title>
        <authorList>
            <person name="Whitman W."/>
        </authorList>
    </citation>
    <scope>NUCLEOTIDE SEQUENCE [LARGE SCALE GENOMIC DNA]</scope>
    <source>
        <strain evidence="3 4">CECT 8575</strain>
    </source>
</reference>
<evidence type="ECO:0000313" key="3">
    <source>
        <dbReference type="EMBL" id="RCW42917.1"/>
    </source>
</evidence>
<dbReference type="AlphaFoldDB" id="A0A368VR25"/>
<dbReference type="InterPro" id="IPR005182">
    <property type="entry name" value="YdbS-like_PH"/>
</dbReference>
<keyword evidence="1" id="KW-0472">Membrane</keyword>
<dbReference type="Pfam" id="PF03703">
    <property type="entry name" value="bPH_2"/>
    <property type="match status" value="1"/>
</dbReference>
<feature type="transmembrane region" description="Helical" evidence="1">
    <location>
        <begin position="56"/>
        <end position="75"/>
    </location>
</feature>
<name>A0A368VR25_9ACTN</name>
<comment type="caution">
    <text evidence="3">The sequence shown here is derived from an EMBL/GenBank/DDBJ whole genome shotgun (WGS) entry which is preliminary data.</text>
</comment>